<dbReference type="AlphaFoldDB" id="M1IR45"/>
<dbReference type="HOGENOM" id="CLU_3362622_0_0_2"/>
<name>M1IR45_9CREN</name>
<dbReference type="Proteomes" id="UP000011281">
    <property type="component" value="Chromosome"/>
</dbReference>
<gene>
    <name evidence="1" type="ORF">SacN8_06360</name>
</gene>
<organism evidence="2">
    <name type="scientific">Sulfolobus acidocaldarius N8</name>
    <dbReference type="NCBI Taxonomy" id="1028566"/>
    <lineage>
        <taxon>Archaea</taxon>
        <taxon>Thermoproteota</taxon>
        <taxon>Thermoprotei</taxon>
        <taxon>Sulfolobales</taxon>
        <taxon>Sulfolobaceae</taxon>
        <taxon>Sulfolobus</taxon>
    </lineage>
</organism>
<proteinExistence type="predicted"/>
<dbReference type="KEGG" id="sacn:SacN8_06360"/>
<accession>M1IR45</accession>
<evidence type="ECO:0000313" key="2">
    <source>
        <dbReference type="Proteomes" id="UP000011281"/>
    </source>
</evidence>
<evidence type="ECO:0000313" key="1">
    <source>
        <dbReference type="EMBL" id="AGE71237.1"/>
    </source>
</evidence>
<reference evidence="1 2" key="1">
    <citation type="journal article" date="2012" name="ISME J.">
        <title>Genomic evidence of rapid, global-scale gene flow in a Sulfolobus species.</title>
        <authorList>
            <person name="Mao D."/>
            <person name="Grogan D."/>
        </authorList>
    </citation>
    <scope>NUCLEOTIDE SEQUENCE [LARGE SCALE GENOMIC DNA]</scope>
    <source>
        <strain evidence="1 2">N8</strain>
    </source>
</reference>
<sequence length="35" mass="3845">MLFESDTSGDGYTLILISAPGELKYGTKKRGFVSY</sequence>
<protein>
    <submittedName>
        <fullName evidence="1">Uncharacterized protein</fullName>
    </submittedName>
</protein>
<dbReference type="EMBL" id="CP002817">
    <property type="protein sequence ID" value="AGE71237.1"/>
    <property type="molecule type" value="Genomic_DNA"/>
</dbReference>